<dbReference type="Proteomes" id="UP000299102">
    <property type="component" value="Unassembled WGS sequence"/>
</dbReference>
<name>A0A4C1W299_EUMVA</name>
<dbReference type="EMBL" id="BGZK01000449">
    <property type="protein sequence ID" value="GBP44247.1"/>
    <property type="molecule type" value="Genomic_DNA"/>
</dbReference>
<evidence type="ECO:0000313" key="1">
    <source>
        <dbReference type="EMBL" id="GBP44247.1"/>
    </source>
</evidence>
<reference evidence="1 2" key="1">
    <citation type="journal article" date="2019" name="Commun. Biol.">
        <title>The bagworm genome reveals a unique fibroin gene that provides high tensile strength.</title>
        <authorList>
            <person name="Kono N."/>
            <person name="Nakamura H."/>
            <person name="Ohtoshi R."/>
            <person name="Tomita M."/>
            <person name="Numata K."/>
            <person name="Arakawa K."/>
        </authorList>
    </citation>
    <scope>NUCLEOTIDE SEQUENCE [LARGE SCALE GENOMIC DNA]</scope>
</reference>
<organism evidence="1 2">
    <name type="scientific">Eumeta variegata</name>
    <name type="common">Bagworm moth</name>
    <name type="synonym">Eumeta japonica</name>
    <dbReference type="NCBI Taxonomy" id="151549"/>
    <lineage>
        <taxon>Eukaryota</taxon>
        <taxon>Metazoa</taxon>
        <taxon>Ecdysozoa</taxon>
        <taxon>Arthropoda</taxon>
        <taxon>Hexapoda</taxon>
        <taxon>Insecta</taxon>
        <taxon>Pterygota</taxon>
        <taxon>Neoptera</taxon>
        <taxon>Endopterygota</taxon>
        <taxon>Lepidoptera</taxon>
        <taxon>Glossata</taxon>
        <taxon>Ditrysia</taxon>
        <taxon>Tineoidea</taxon>
        <taxon>Psychidae</taxon>
        <taxon>Oiketicinae</taxon>
        <taxon>Eumeta</taxon>
    </lineage>
</organism>
<gene>
    <name evidence="1" type="ORF">EVAR_22131_1</name>
</gene>
<evidence type="ECO:0000313" key="2">
    <source>
        <dbReference type="Proteomes" id="UP000299102"/>
    </source>
</evidence>
<sequence>MKRINIFATRQIGIPYKRRIKSCIGEHDTVEMDRYRFDGAVIKLCRLIGRGADALICRVRIRILHSIAAATPMYRWSGSTYICLFNARAQSF</sequence>
<accession>A0A4C1W299</accession>
<keyword evidence="2" id="KW-1185">Reference proteome</keyword>
<proteinExistence type="predicted"/>
<comment type="caution">
    <text evidence="1">The sequence shown here is derived from an EMBL/GenBank/DDBJ whole genome shotgun (WGS) entry which is preliminary data.</text>
</comment>
<dbReference type="AlphaFoldDB" id="A0A4C1W299"/>
<protein>
    <submittedName>
        <fullName evidence="1">Uncharacterized protein</fullName>
    </submittedName>
</protein>